<feature type="binding site" evidence="9">
    <location>
        <position position="23"/>
    </location>
    <ligand>
        <name>substrate</name>
    </ligand>
</feature>
<keyword evidence="2 9" id="KW-0479">Metal-binding</keyword>
<evidence type="ECO:0000256" key="4">
    <source>
        <dbReference type="ARBA" id="ARBA00022833"/>
    </source>
</evidence>
<dbReference type="PANTHER" id="PTHR11409">
    <property type="entry name" value="ADENOSINE DEAMINASE"/>
    <property type="match status" value="1"/>
</dbReference>
<evidence type="ECO:0000256" key="8">
    <source>
        <dbReference type="ARBA" id="ARBA00049213"/>
    </source>
</evidence>
<comment type="caution">
    <text evidence="9">Lacks conserved residue(s) required for the propagation of feature annotation.</text>
</comment>
<comment type="cofactor">
    <cofactor evidence="9">
        <name>Zn(2+)</name>
        <dbReference type="ChEBI" id="CHEBI:29105"/>
    </cofactor>
    <text evidence="9">Binds 1 zinc ion per subunit.</text>
</comment>
<proteinExistence type="inferred from homology"/>
<dbReference type="PANTHER" id="PTHR11409:SF43">
    <property type="entry name" value="ADENOSINE DEAMINASE"/>
    <property type="match status" value="1"/>
</dbReference>
<comment type="caution">
    <text evidence="11">The sequence shown here is derived from an EMBL/GenBank/DDBJ whole genome shotgun (WGS) entry which is preliminary data.</text>
</comment>
<dbReference type="CDD" id="cd01320">
    <property type="entry name" value="ADA"/>
    <property type="match status" value="1"/>
</dbReference>
<dbReference type="RefSeq" id="WP_239584373.1">
    <property type="nucleotide sequence ID" value="NZ_JAFBDR010000016.1"/>
</dbReference>
<protein>
    <recommendedName>
        <fullName evidence="1 9">Adenosine deaminase</fullName>
        <ecNumber evidence="1 9">3.5.4.4</ecNumber>
    </recommendedName>
    <alternativeName>
        <fullName evidence="6 9">Adenosine aminohydrolase</fullName>
    </alternativeName>
</protein>
<evidence type="ECO:0000256" key="1">
    <source>
        <dbReference type="ARBA" id="ARBA00012784"/>
    </source>
</evidence>
<evidence type="ECO:0000256" key="6">
    <source>
        <dbReference type="ARBA" id="ARBA00031852"/>
    </source>
</evidence>
<feature type="binding site" evidence="9">
    <location>
        <position position="285"/>
    </location>
    <ligand>
        <name>Zn(2+)</name>
        <dbReference type="ChEBI" id="CHEBI:29105"/>
        <note>catalytic</note>
    </ligand>
</feature>
<feature type="site" description="Important for catalytic activity" evidence="9">
    <location>
        <position position="228"/>
    </location>
</feature>
<dbReference type="Pfam" id="PF00962">
    <property type="entry name" value="A_deaminase"/>
    <property type="match status" value="1"/>
</dbReference>
<dbReference type="Gene3D" id="3.20.20.140">
    <property type="entry name" value="Metal-dependent hydrolases"/>
    <property type="match status" value="1"/>
</dbReference>
<dbReference type="InterPro" id="IPR032466">
    <property type="entry name" value="Metal_Hydrolase"/>
</dbReference>
<evidence type="ECO:0000256" key="2">
    <source>
        <dbReference type="ARBA" id="ARBA00022723"/>
    </source>
</evidence>
<organism evidence="11 12">
    <name type="scientific">Aquibacillus albus</name>
    <dbReference type="NCBI Taxonomy" id="1168171"/>
    <lineage>
        <taxon>Bacteria</taxon>
        <taxon>Bacillati</taxon>
        <taxon>Bacillota</taxon>
        <taxon>Bacilli</taxon>
        <taxon>Bacillales</taxon>
        <taxon>Bacillaceae</taxon>
        <taxon>Aquibacillus</taxon>
    </lineage>
</organism>
<comment type="function">
    <text evidence="9">Catalyzes the hydrolytic deamination of adenosine and 2-deoxyadenosine.</text>
</comment>
<comment type="similarity">
    <text evidence="9">Belongs to the metallo-dependent hydrolases superfamily. Adenosine and AMP deaminases family. Adenosine deaminase subfamily.</text>
</comment>
<dbReference type="NCBIfam" id="TIGR01430">
    <property type="entry name" value="aden_deam"/>
    <property type="match status" value="1"/>
</dbReference>
<feature type="binding site" evidence="9">
    <location>
        <position position="204"/>
    </location>
    <ligand>
        <name>Zn(2+)</name>
        <dbReference type="ChEBI" id="CHEBI:29105"/>
        <note>catalytic</note>
    </ligand>
</feature>
<gene>
    <name evidence="9" type="primary">add</name>
    <name evidence="11" type="ORF">JOC48_002805</name>
</gene>
<evidence type="ECO:0000256" key="7">
    <source>
        <dbReference type="ARBA" id="ARBA00047989"/>
    </source>
</evidence>
<dbReference type="HAMAP" id="MF_00540">
    <property type="entry name" value="A_deaminase"/>
    <property type="match status" value="1"/>
</dbReference>
<feature type="binding site" evidence="9">
    <location>
        <position position="19"/>
    </location>
    <ligand>
        <name>Zn(2+)</name>
        <dbReference type="ChEBI" id="CHEBI:29105"/>
        <note>catalytic</note>
    </ligand>
</feature>
<evidence type="ECO:0000259" key="10">
    <source>
        <dbReference type="Pfam" id="PF00962"/>
    </source>
</evidence>
<reference evidence="11 12" key="1">
    <citation type="submission" date="2021-01" db="EMBL/GenBank/DDBJ databases">
        <title>Genomic Encyclopedia of Type Strains, Phase IV (KMG-IV): sequencing the most valuable type-strain genomes for metagenomic binning, comparative biology and taxonomic classification.</title>
        <authorList>
            <person name="Goeker M."/>
        </authorList>
    </citation>
    <scope>NUCLEOTIDE SEQUENCE [LARGE SCALE GENOMIC DNA]</scope>
    <source>
        <strain evidence="11 12">DSM 23711</strain>
    </source>
</reference>
<dbReference type="InterPro" id="IPR001365">
    <property type="entry name" value="A_deaminase_dom"/>
</dbReference>
<keyword evidence="4 9" id="KW-0862">Zinc</keyword>
<comment type="catalytic activity">
    <reaction evidence="7">
        <text>adenosine + H2O + H(+) = inosine + NH4(+)</text>
        <dbReference type="Rhea" id="RHEA:24408"/>
        <dbReference type="ChEBI" id="CHEBI:15377"/>
        <dbReference type="ChEBI" id="CHEBI:15378"/>
        <dbReference type="ChEBI" id="CHEBI:16335"/>
        <dbReference type="ChEBI" id="CHEBI:17596"/>
        <dbReference type="ChEBI" id="CHEBI:28938"/>
        <dbReference type="EC" id="3.5.4.4"/>
    </reaction>
    <physiologicalReaction direction="left-to-right" evidence="7">
        <dbReference type="Rhea" id="RHEA:24409"/>
    </physiologicalReaction>
</comment>
<dbReference type="EC" id="3.5.4.4" evidence="1 9"/>
<evidence type="ECO:0000256" key="5">
    <source>
        <dbReference type="ARBA" id="ARBA00023080"/>
    </source>
</evidence>
<name>A0ABS2N2D7_9BACI</name>
<comment type="catalytic activity">
    <reaction evidence="8">
        <text>2'-deoxyadenosine + H2O + H(+) = 2'-deoxyinosine + NH4(+)</text>
        <dbReference type="Rhea" id="RHEA:28190"/>
        <dbReference type="ChEBI" id="CHEBI:15377"/>
        <dbReference type="ChEBI" id="CHEBI:15378"/>
        <dbReference type="ChEBI" id="CHEBI:17256"/>
        <dbReference type="ChEBI" id="CHEBI:28938"/>
        <dbReference type="ChEBI" id="CHEBI:28997"/>
        <dbReference type="EC" id="3.5.4.4"/>
    </reaction>
    <physiologicalReaction direction="left-to-right" evidence="8">
        <dbReference type="Rhea" id="RHEA:28191"/>
    </physiologicalReaction>
</comment>
<evidence type="ECO:0000256" key="3">
    <source>
        <dbReference type="ARBA" id="ARBA00022801"/>
    </source>
</evidence>
<feature type="active site" description="Proton donor" evidence="9">
    <location>
        <position position="207"/>
    </location>
</feature>
<feature type="binding site" evidence="9">
    <location>
        <position position="177"/>
    </location>
    <ligand>
        <name>substrate</name>
    </ligand>
</feature>
<dbReference type="SUPFAM" id="SSF51556">
    <property type="entry name" value="Metallo-dependent hydrolases"/>
    <property type="match status" value="1"/>
</dbReference>
<keyword evidence="5 9" id="KW-0546">Nucleotide metabolism</keyword>
<feature type="binding site" evidence="9">
    <location>
        <position position="21"/>
    </location>
    <ligand>
        <name>Zn(2+)</name>
        <dbReference type="ChEBI" id="CHEBI:29105"/>
        <note>catalytic</note>
    </ligand>
</feature>
<dbReference type="InterPro" id="IPR006330">
    <property type="entry name" value="Ado/ade_deaminase"/>
</dbReference>
<sequence>MKESNMYELIKRLPKVDLHVHLDGSVKPNTVIELAQTQGINLSVSNVKQLIPLIQVNDNCTDLAQYLTKFDLVSKVLHTSEALERVAFEIVEQAYEDNCKYIEVRFGPQLHCEKGLTVEGVIHSVIKGLKRGESVFGVKANAIACCLRHHTVEQNMLVIKAATGFLNHGLVGVDLAGDEASYPAYLFEDVFKLASKNGLPITIHAGEAGGPENIKVALNNLGAARIGHGVRLRENTELLNKLNLRRIPLEMCPVSNIQTKASLSWDDYPIREYFDLGLNITVNTDNLTVSNTNLTNEYYILKEKFNFSIGELGQLIMNAVDASFLNFREKKKLKSKCLLEYSKIVSVTEQVI</sequence>
<dbReference type="EMBL" id="JAFBDR010000016">
    <property type="protein sequence ID" value="MBM7572302.1"/>
    <property type="molecule type" value="Genomic_DNA"/>
</dbReference>
<dbReference type="Proteomes" id="UP001296943">
    <property type="component" value="Unassembled WGS sequence"/>
</dbReference>
<evidence type="ECO:0000256" key="9">
    <source>
        <dbReference type="HAMAP-Rule" id="MF_00540"/>
    </source>
</evidence>
<dbReference type="GO" id="GO:0016787">
    <property type="term" value="F:hydrolase activity"/>
    <property type="evidence" value="ECO:0007669"/>
    <property type="project" value="UniProtKB-KW"/>
</dbReference>
<keyword evidence="3 9" id="KW-0378">Hydrolase</keyword>
<dbReference type="InterPro" id="IPR028893">
    <property type="entry name" value="A_deaminase"/>
</dbReference>
<feature type="domain" description="Adenosine deaminase" evidence="10">
    <location>
        <begin position="14"/>
        <end position="336"/>
    </location>
</feature>
<feature type="binding site" evidence="9">
    <location>
        <position position="21"/>
    </location>
    <ligand>
        <name>substrate</name>
    </ligand>
</feature>
<evidence type="ECO:0000313" key="12">
    <source>
        <dbReference type="Proteomes" id="UP001296943"/>
    </source>
</evidence>
<keyword evidence="12" id="KW-1185">Reference proteome</keyword>
<accession>A0ABS2N2D7</accession>
<evidence type="ECO:0000313" key="11">
    <source>
        <dbReference type="EMBL" id="MBM7572302.1"/>
    </source>
</evidence>